<protein>
    <recommendedName>
        <fullName evidence="10">Homeobox domain-containing protein</fullName>
    </recommendedName>
</protein>
<evidence type="ECO:0000256" key="6">
    <source>
        <dbReference type="ARBA" id="ARBA00023163"/>
    </source>
</evidence>
<dbReference type="InterPro" id="IPR006563">
    <property type="entry name" value="POX_dom"/>
</dbReference>
<dbReference type="Pfam" id="PF07526">
    <property type="entry name" value="POX"/>
    <property type="match status" value="2"/>
</dbReference>
<dbReference type="Pfam" id="PF05920">
    <property type="entry name" value="Homeobox_KN"/>
    <property type="match status" value="1"/>
</dbReference>
<dbReference type="InterPro" id="IPR050224">
    <property type="entry name" value="TALE_homeobox"/>
</dbReference>
<dbReference type="Proteomes" id="UP000593574">
    <property type="component" value="Unassembled WGS sequence"/>
</dbReference>
<name>A0A7J9B4I1_9ROSI</name>
<dbReference type="GO" id="GO:0006355">
    <property type="term" value="P:regulation of DNA-templated transcription"/>
    <property type="evidence" value="ECO:0007669"/>
    <property type="project" value="InterPro"/>
</dbReference>
<feature type="compositionally biased region" description="Low complexity" evidence="9">
    <location>
        <begin position="870"/>
        <end position="882"/>
    </location>
</feature>
<dbReference type="SMART" id="SM00574">
    <property type="entry name" value="POX"/>
    <property type="match status" value="1"/>
</dbReference>
<proteinExistence type="inferred from homology"/>
<sequence>MSSGRHRKREGRGKKGGQWRQFLGETPVAEIISSIPSLILKWNIIKLDELRRFSSEKASVAQVNFSGATVIFVMDMSKFRPESHVAQQRLRDKLRVQQSSKLVQQLEDFPNNLEDGCSSVHPALNPGLVHVRNVRNDNLLYDPDVFSSDIIHVSSNSSVLPSQRDPILHQEMQTAPENRQLLAEESSFPGMSQSNLSKFDASSKVSGDPHDCGNWRGVDSQHNCDWMVGYASGLAGRESNQDPRILNSAYQDVQSTHPNPGSEIYCLERNLHFVSPSLYQNSLQDVVTTAQGLEVGSHEPQNVREAARGSRIDYCGNEANPLHFGNAGTWMNTPLGEHSQQWGAELGFLASKSSVELGAAAGDATTHGLSLSLSSHPTPKVCGADPVQFTGSQYCSDGFHSKPGEFKELRDSKTSNLGHFFSMQKSSSTSKADEKSLQDAGGTSAYVHRQTIPLGPFTGYATILKNSRFLKPAQELLDEFCHLSNSKPVKVCDTSEGIPGEVSACKESNSGDSATFYSSNESCKHEYQQKKAKLVYMHEEAAIQGLEFETIKVVRIEFPKNNSEAGSKLRIDLSGSCHGKVCRRYKLYYQQMQMVVSSFESVAGLGAATPYVPLALKTVARDFRCLRIAILDQIKHVSRALGEDLLSPTTGTSGSKGDINMSRLKCFGQKSGGVNMGFLEPQQHSWRPQRGLPERSVAILRAWLFEHFLHPYPTDTDKHMLATQTGLSRNQVSNWFINARVRVWKPMVEEIHMLESKCLAEGNQNSSKSEGKSTSEGRISCPNDGQSINRSCVNALSDKQLACADMLVADAHDLEHWNHEKRSSMDFHIPTSMEGSLMGFAPYQQSRLENGGLGAVSLTLGLMHGVESAQQQQRQQQQQYQQQEHHSRRQFGGHLIHDFAG</sequence>
<dbReference type="Gene3D" id="1.10.10.60">
    <property type="entry name" value="Homeodomain-like"/>
    <property type="match status" value="1"/>
</dbReference>
<reference evidence="11 12" key="1">
    <citation type="journal article" date="2019" name="Genome Biol. Evol.">
        <title>Insights into the evolution of the New World diploid cottons (Gossypium, subgenus Houzingenia) based on genome sequencing.</title>
        <authorList>
            <person name="Grover C.E."/>
            <person name="Arick M.A. 2nd"/>
            <person name="Thrash A."/>
            <person name="Conover J.L."/>
            <person name="Sanders W.S."/>
            <person name="Peterson D.G."/>
            <person name="Frelichowski J.E."/>
            <person name="Scheffler J.A."/>
            <person name="Scheffler B.E."/>
            <person name="Wendel J.F."/>
        </authorList>
    </citation>
    <scope>NUCLEOTIDE SEQUENCE [LARGE SCALE GENOMIC DNA]</scope>
    <source>
        <strain evidence="11">4</strain>
        <tissue evidence="11">Leaf</tissue>
    </source>
</reference>
<evidence type="ECO:0000313" key="12">
    <source>
        <dbReference type="Proteomes" id="UP000593574"/>
    </source>
</evidence>
<organism evidence="11 12">
    <name type="scientific">Gossypium laxum</name>
    <dbReference type="NCBI Taxonomy" id="34288"/>
    <lineage>
        <taxon>Eukaryota</taxon>
        <taxon>Viridiplantae</taxon>
        <taxon>Streptophyta</taxon>
        <taxon>Embryophyta</taxon>
        <taxon>Tracheophyta</taxon>
        <taxon>Spermatophyta</taxon>
        <taxon>Magnoliopsida</taxon>
        <taxon>eudicotyledons</taxon>
        <taxon>Gunneridae</taxon>
        <taxon>Pentapetalae</taxon>
        <taxon>rosids</taxon>
        <taxon>malvids</taxon>
        <taxon>Malvales</taxon>
        <taxon>Malvaceae</taxon>
        <taxon>Malvoideae</taxon>
        <taxon>Gossypium</taxon>
    </lineage>
</organism>
<keyword evidence="4 8" id="KW-0238">DNA-binding</keyword>
<evidence type="ECO:0000256" key="5">
    <source>
        <dbReference type="ARBA" id="ARBA00023155"/>
    </source>
</evidence>
<dbReference type="SMART" id="SM00389">
    <property type="entry name" value="HOX"/>
    <property type="match status" value="1"/>
</dbReference>
<dbReference type="CDD" id="cd00086">
    <property type="entry name" value="homeodomain"/>
    <property type="match status" value="1"/>
</dbReference>
<dbReference type="GO" id="GO:0003677">
    <property type="term" value="F:DNA binding"/>
    <property type="evidence" value="ECO:0007669"/>
    <property type="project" value="UniProtKB-UniRule"/>
</dbReference>
<evidence type="ECO:0000256" key="9">
    <source>
        <dbReference type="SAM" id="MobiDB-lite"/>
    </source>
</evidence>
<dbReference type="InterPro" id="IPR008422">
    <property type="entry name" value="KN_HD"/>
</dbReference>
<comment type="similarity">
    <text evidence="2">Belongs to the TALE/BELL homeobox family.</text>
</comment>
<gene>
    <name evidence="11" type="ORF">Golax_022900</name>
</gene>
<keyword evidence="12" id="KW-1185">Reference proteome</keyword>
<evidence type="ECO:0000256" key="8">
    <source>
        <dbReference type="PROSITE-ProRule" id="PRU00108"/>
    </source>
</evidence>
<comment type="subcellular location">
    <subcellularLocation>
        <location evidence="1 8">Nucleus</location>
    </subcellularLocation>
</comment>
<evidence type="ECO:0000256" key="7">
    <source>
        <dbReference type="ARBA" id="ARBA00023242"/>
    </source>
</evidence>
<evidence type="ECO:0000256" key="2">
    <source>
        <dbReference type="ARBA" id="ARBA00006454"/>
    </source>
</evidence>
<dbReference type="InterPro" id="IPR001356">
    <property type="entry name" value="HD"/>
</dbReference>
<dbReference type="AlphaFoldDB" id="A0A7J9B4I1"/>
<dbReference type="InterPro" id="IPR009057">
    <property type="entry name" value="Homeodomain-like_sf"/>
</dbReference>
<dbReference type="SUPFAM" id="SSF46689">
    <property type="entry name" value="Homeodomain-like"/>
    <property type="match status" value="1"/>
</dbReference>
<evidence type="ECO:0000256" key="4">
    <source>
        <dbReference type="ARBA" id="ARBA00023125"/>
    </source>
</evidence>
<evidence type="ECO:0000313" key="11">
    <source>
        <dbReference type="EMBL" id="MBA0731198.1"/>
    </source>
</evidence>
<feature type="region of interest" description="Disordered" evidence="9">
    <location>
        <begin position="761"/>
        <end position="784"/>
    </location>
</feature>
<keyword evidence="7 8" id="KW-0539">Nucleus</keyword>
<dbReference type="FunFam" id="1.10.10.60:FF:000117">
    <property type="entry name" value="BEL1-like homeodomain protein 9"/>
    <property type="match status" value="1"/>
</dbReference>
<feature type="region of interest" description="Disordered" evidence="9">
    <location>
        <begin position="867"/>
        <end position="901"/>
    </location>
</feature>
<feature type="DNA-binding region" description="Homeobox" evidence="8">
    <location>
        <begin position="685"/>
        <end position="747"/>
    </location>
</feature>
<keyword evidence="5 8" id="KW-0371">Homeobox</keyword>
<evidence type="ECO:0000256" key="3">
    <source>
        <dbReference type="ARBA" id="ARBA00023015"/>
    </source>
</evidence>
<dbReference type="PROSITE" id="PS50071">
    <property type="entry name" value="HOMEOBOX_2"/>
    <property type="match status" value="1"/>
</dbReference>
<keyword evidence="6" id="KW-0804">Transcription</keyword>
<evidence type="ECO:0000256" key="1">
    <source>
        <dbReference type="ARBA" id="ARBA00004123"/>
    </source>
</evidence>
<comment type="caution">
    <text evidence="11">The sequence shown here is derived from an EMBL/GenBank/DDBJ whole genome shotgun (WGS) entry which is preliminary data.</text>
</comment>
<dbReference type="GO" id="GO:0005634">
    <property type="term" value="C:nucleus"/>
    <property type="evidence" value="ECO:0007669"/>
    <property type="project" value="UniProtKB-SubCell"/>
</dbReference>
<dbReference type="EMBL" id="JABEZV010448927">
    <property type="protein sequence ID" value="MBA0731198.1"/>
    <property type="molecule type" value="Genomic_DNA"/>
</dbReference>
<accession>A0A7J9B4I1</accession>
<evidence type="ECO:0000259" key="10">
    <source>
        <dbReference type="PROSITE" id="PS50071"/>
    </source>
</evidence>
<feature type="domain" description="Homeobox" evidence="10">
    <location>
        <begin position="683"/>
        <end position="746"/>
    </location>
</feature>
<dbReference type="PANTHER" id="PTHR11850">
    <property type="entry name" value="HOMEOBOX PROTEIN TRANSCRIPTION FACTORS"/>
    <property type="match status" value="1"/>
</dbReference>
<keyword evidence="3" id="KW-0805">Transcription regulation</keyword>